<evidence type="ECO:0000256" key="2">
    <source>
        <dbReference type="ARBA" id="ARBA00022723"/>
    </source>
</evidence>
<feature type="binding site" evidence="5">
    <location>
        <position position="206"/>
    </location>
    <ligand>
        <name>[4Fe-4S] cluster</name>
        <dbReference type="ChEBI" id="CHEBI:49883"/>
    </ligand>
</feature>
<feature type="binding site" evidence="5">
    <location>
        <position position="278"/>
    </location>
    <ligand>
        <name>dimethylallyl diphosphate</name>
        <dbReference type="ChEBI" id="CHEBI:57623"/>
    </ligand>
</feature>
<evidence type="ECO:0000256" key="3">
    <source>
        <dbReference type="ARBA" id="ARBA00023004"/>
    </source>
</evidence>
<dbReference type="EMBL" id="BSSA01000019">
    <property type="protein sequence ID" value="GLW72648.1"/>
    <property type="molecule type" value="Genomic_DNA"/>
</dbReference>
<feature type="binding site" evidence="5">
    <location>
        <position position="136"/>
    </location>
    <ligand>
        <name>(2E)-4-hydroxy-3-methylbut-2-enyl diphosphate</name>
        <dbReference type="ChEBI" id="CHEBI:128753"/>
    </ligand>
</feature>
<comment type="cofactor">
    <cofactor evidence="5">
        <name>[4Fe-4S] cluster</name>
        <dbReference type="ChEBI" id="CHEBI:49883"/>
    </cofactor>
    <text evidence="5">Binds 1 [4Fe-4S] cluster per subunit.</text>
</comment>
<feature type="binding site" evidence="5">
    <location>
        <position position="235"/>
    </location>
    <ligand>
        <name>(2E)-4-hydroxy-3-methylbut-2-enyl diphosphate</name>
        <dbReference type="ChEBI" id="CHEBI:128753"/>
    </ligand>
</feature>
<feature type="binding site" evidence="5">
    <location>
        <position position="108"/>
    </location>
    <ligand>
        <name>[4Fe-4S] cluster</name>
        <dbReference type="ChEBI" id="CHEBI:49883"/>
    </ligand>
</feature>
<feature type="binding site" evidence="5">
    <location>
        <position position="236"/>
    </location>
    <ligand>
        <name>(2E)-4-hydroxy-3-methylbut-2-enyl diphosphate</name>
        <dbReference type="ChEBI" id="CHEBI:128753"/>
    </ligand>
</feature>
<feature type="binding site" evidence="5">
    <location>
        <position position="236"/>
    </location>
    <ligand>
        <name>isopentenyl diphosphate</name>
        <dbReference type="ChEBI" id="CHEBI:128769"/>
    </ligand>
</feature>
<keyword evidence="1 5" id="KW-0004">4Fe-4S</keyword>
<dbReference type="NCBIfam" id="TIGR00216">
    <property type="entry name" value="ispH_lytB"/>
    <property type="match status" value="1"/>
</dbReference>
<dbReference type="GO" id="GO:0050992">
    <property type="term" value="P:dimethylallyl diphosphate biosynthetic process"/>
    <property type="evidence" value="ECO:0007669"/>
    <property type="project" value="UniProtKB-UniRule"/>
</dbReference>
<reference evidence="6" key="1">
    <citation type="submission" date="2023-02" db="EMBL/GenBank/DDBJ databases">
        <title>Kitasatospora phosalacinea NBRC 14627.</title>
        <authorList>
            <person name="Ichikawa N."/>
            <person name="Sato H."/>
            <person name="Tonouchi N."/>
        </authorList>
    </citation>
    <scope>NUCLEOTIDE SEQUENCE</scope>
    <source>
        <strain evidence="6">NBRC 14627</strain>
    </source>
</reference>
<dbReference type="PANTHER" id="PTHR30426:SF0">
    <property type="entry name" value="4-HYDROXY-3-METHYLBUT-2-ENYL DIPHOSPHATE REDUCTASE"/>
    <property type="match status" value="1"/>
</dbReference>
<comment type="function">
    <text evidence="5">Catalyzes the conversion of 1-hydroxy-2-methyl-2-(E)-butenyl 4-diphosphate (HMBPP) into a mixture of isopentenyl diphosphate (IPP) and dimethylallyl diphosphate (DMAPP). Acts in the terminal step of the DOXP/MEP pathway for isoprenoid precursor biosynthesis.</text>
</comment>
<keyword evidence="2 5" id="KW-0479">Metal-binding</keyword>
<keyword evidence="5" id="KW-0414">Isoprene biosynthesis</keyword>
<evidence type="ECO:0000256" key="4">
    <source>
        <dbReference type="ARBA" id="ARBA00023014"/>
    </source>
</evidence>
<dbReference type="GO" id="GO:0051745">
    <property type="term" value="F:4-hydroxy-3-methylbut-2-enyl diphosphate reductase activity"/>
    <property type="evidence" value="ECO:0007669"/>
    <property type="project" value="UniProtKB-UniRule"/>
</dbReference>
<evidence type="ECO:0000256" key="5">
    <source>
        <dbReference type="HAMAP-Rule" id="MF_00191"/>
    </source>
</evidence>
<feature type="binding site" evidence="5">
    <location>
        <position position="235"/>
    </location>
    <ligand>
        <name>isopentenyl diphosphate</name>
        <dbReference type="ChEBI" id="CHEBI:128769"/>
    </ligand>
</feature>
<dbReference type="Pfam" id="PF02401">
    <property type="entry name" value="LYTB"/>
    <property type="match status" value="1"/>
</dbReference>
<sequence>MSDRSFPESAPVRTVLLASPRSFCAGVERAIDVVAAALADAPGPVYVRKQIVHNAYVVSELRSRGAVFVEELDEVPSGATVVFSAHGVSPAVRAQAAERNLDVIDATCPLVSKVHAEAQRAAARGDTVVLIGHAGHEEVEGTLGQAPHATVLVQDAEDVAGLSVPDPSRLSYVTQTTLALADTEEVVAALRERFPLVQEPPSADICYATTNRQNAVRALLPEADLLLVVGSPNSSNSVRLVELAHRHGTEAHLVDGPEQVDPAWIDPARTVAVTAGASAPAVLVEGVVAAIAARGPISVEERTVTTESVRFALPKKVRSA</sequence>
<keyword evidence="5" id="KW-0560">Oxidoreductase</keyword>
<dbReference type="HAMAP" id="MF_00191">
    <property type="entry name" value="IspH"/>
    <property type="match status" value="1"/>
</dbReference>
<dbReference type="GO" id="GO:0046872">
    <property type="term" value="F:metal ion binding"/>
    <property type="evidence" value="ECO:0007669"/>
    <property type="project" value="UniProtKB-KW"/>
</dbReference>
<dbReference type="Gene3D" id="3.40.50.11270">
    <property type="match status" value="1"/>
</dbReference>
<evidence type="ECO:0000256" key="1">
    <source>
        <dbReference type="ARBA" id="ARBA00022485"/>
    </source>
</evidence>
<keyword evidence="3 5" id="KW-0408">Iron</keyword>
<feature type="binding site" evidence="5">
    <location>
        <position position="176"/>
    </location>
    <ligand>
        <name>(2E)-4-hydroxy-3-methylbut-2-enyl diphosphate</name>
        <dbReference type="ChEBI" id="CHEBI:128753"/>
    </ligand>
</feature>
<keyword evidence="4 5" id="KW-0411">Iron-sulfur</keyword>
<feature type="binding site" evidence="5">
    <location>
        <position position="53"/>
    </location>
    <ligand>
        <name>(2E)-4-hydroxy-3-methylbut-2-enyl diphosphate</name>
        <dbReference type="ChEBI" id="CHEBI:128753"/>
    </ligand>
</feature>
<feature type="binding site" evidence="5">
    <location>
        <position position="235"/>
    </location>
    <ligand>
        <name>dimethylallyl diphosphate</name>
        <dbReference type="ChEBI" id="CHEBI:57623"/>
    </ligand>
</feature>
<comment type="similarity">
    <text evidence="5">Belongs to the IspH family.</text>
</comment>
<dbReference type="GO" id="GO:0019288">
    <property type="term" value="P:isopentenyl diphosphate biosynthetic process, methylerythritol 4-phosphate pathway"/>
    <property type="evidence" value="ECO:0007669"/>
    <property type="project" value="UniProtKB-UniRule"/>
</dbReference>
<accession>A0A9W6V3X0</accession>
<feature type="binding site" evidence="5">
    <location>
        <position position="234"/>
    </location>
    <ligand>
        <name>(2E)-4-hydroxy-3-methylbut-2-enyl diphosphate</name>
        <dbReference type="ChEBI" id="CHEBI:128753"/>
    </ligand>
</feature>
<dbReference type="CDD" id="cd13944">
    <property type="entry name" value="lytB_ispH"/>
    <property type="match status" value="1"/>
</dbReference>
<dbReference type="AlphaFoldDB" id="A0A9W6V3X0"/>
<organism evidence="6 7">
    <name type="scientific">Kitasatospora phosalacinea</name>
    <dbReference type="NCBI Taxonomy" id="2065"/>
    <lineage>
        <taxon>Bacteria</taxon>
        <taxon>Bacillati</taxon>
        <taxon>Actinomycetota</taxon>
        <taxon>Actinomycetes</taxon>
        <taxon>Kitasatosporales</taxon>
        <taxon>Streptomycetaceae</taxon>
        <taxon>Kitasatospora</taxon>
    </lineage>
</organism>
<feature type="active site" description="Proton donor" evidence="5">
    <location>
        <position position="138"/>
    </location>
</feature>
<dbReference type="NCBIfam" id="NF002188">
    <property type="entry name" value="PRK01045.1-2"/>
    <property type="match status" value="1"/>
</dbReference>
<dbReference type="PANTHER" id="PTHR30426">
    <property type="entry name" value="4-HYDROXY-3-METHYLBUT-2-ENYL DIPHOSPHATE REDUCTASE"/>
    <property type="match status" value="1"/>
</dbReference>
<dbReference type="GO" id="GO:0051539">
    <property type="term" value="F:4 iron, 4 sulfur cluster binding"/>
    <property type="evidence" value="ECO:0007669"/>
    <property type="project" value="UniProtKB-UniRule"/>
</dbReference>
<feature type="binding site" evidence="5">
    <location>
        <position position="234"/>
    </location>
    <ligand>
        <name>dimethylallyl diphosphate</name>
        <dbReference type="ChEBI" id="CHEBI:57623"/>
    </ligand>
</feature>
<comment type="catalytic activity">
    <reaction evidence="5">
        <text>isopentenyl diphosphate + 2 oxidized [2Fe-2S]-[ferredoxin] + H2O = (2E)-4-hydroxy-3-methylbut-2-enyl diphosphate + 2 reduced [2Fe-2S]-[ferredoxin] + 2 H(+)</text>
        <dbReference type="Rhea" id="RHEA:24488"/>
        <dbReference type="Rhea" id="RHEA-COMP:10000"/>
        <dbReference type="Rhea" id="RHEA-COMP:10001"/>
        <dbReference type="ChEBI" id="CHEBI:15377"/>
        <dbReference type="ChEBI" id="CHEBI:15378"/>
        <dbReference type="ChEBI" id="CHEBI:33737"/>
        <dbReference type="ChEBI" id="CHEBI:33738"/>
        <dbReference type="ChEBI" id="CHEBI:128753"/>
        <dbReference type="ChEBI" id="CHEBI:128769"/>
        <dbReference type="EC" id="1.17.7.4"/>
    </reaction>
</comment>
<feature type="binding site" evidence="5">
    <location>
        <position position="136"/>
    </location>
    <ligand>
        <name>dimethylallyl diphosphate</name>
        <dbReference type="ChEBI" id="CHEBI:57623"/>
    </ligand>
</feature>
<feature type="binding site" evidence="5">
    <location>
        <position position="86"/>
    </location>
    <ligand>
        <name>(2E)-4-hydroxy-3-methylbut-2-enyl diphosphate</name>
        <dbReference type="ChEBI" id="CHEBI:128753"/>
    </ligand>
</feature>
<feature type="binding site" evidence="5">
    <location>
        <position position="234"/>
    </location>
    <ligand>
        <name>isopentenyl diphosphate</name>
        <dbReference type="ChEBI" id="CHEBI:128769"/>
    </ligand>
</feature>
<dbReference type="GO" id="GO:0016114">
    <property type="term" value="P:terpenoid biosynthetic process"/>
    <property type="evidence" value="ECO:0007669"/>
    <property type="project" value="UniProtKB-UniRule"/>
</dbReference>
<proteinExistence type="inferred from homology"/>
<comment type="pathway">
    <text evidence="5">Isoprenoid biosynthesis; dimethylallyl diphosphate biosynthesis; dimethylallyl diphosphate from (2E)-4-hydroxy-3-methylbutenyl diphosphate: step 1/1.</text>
</comment>
<evidence type="ECO:0000313" key="6">
    <source>
        <dbReference type="EMBL" id="GLW72648.1"/>
    </source>
</evidence>
<feature type="binding site" evidence="5">
    <location>
        <position position="86"/>
    </location>
    <ligand>
        <name>dimethylallyl diphosphate</name>
        <dbReference type="ChEBI" id="CHEBI:57623"/>
    </ligand>
</feature>
<dbReference type="RefSeq" id="WP_285738337.1">
    <property type="nucleotide sequence ID" value="NZ_BSSA01000019.1"/>
</dbReference>
<evidence type="ECO:0000313" key="7">
    <source>
        <dbReference type="Proteomes" id="UP001165041"/>
    </source>
</evidence>
<protein>
    <recommendedName>
        <fullName evidence="5">4-hydroxy-3-methylbut-2-enyl diphosphate reductase</fullName>
        <shortName evidence="5">HMBPP reductase</shortName>
        <ecNumber evidence="5">1.17.7.4</ecNumber>
    </recommendedName>
</protein>
<feature type="binding site" evidence="5">
    <location>
        <position position="278"/>
    </location>
    <ligand>
        <name>(2E)-4-hydroxy-3-methylbut-2-enyl diphosphate</name>
        <dbReference type="ChEBI" id="CHEBI:128753"/>
    </ligand>
</feature>
<feature type="binding site" evidence="5">
    <location>
        <position position="136"/>
    </location>
    <ligand>
        <name>isopentenyl diphosphate</name>
        <dbReference type="ChEBI" id="CHEBI:128769"/>
    </ligand>
</feature>
<feature type="binding site" evidence="5">
    <location>
        <position position="53"/>
    </location>
    <ligand>
        <name>isopentenyl diphosphate</name>
        <dbReference type="ChEBI" id="CHEBI:128769"/>
    </ligand>
</feature>
<feature type="binding site" evidence="5">
    <location>
        <position position="86"/>
    </location>
    <ligand>
        <name>isopentenyl diphosphate</name>
        <dbReference type="ChEBI" id="CHEBI:128769"/>
    </ligand>
</feature>
<feature type="binding site" evidence="5">
    <location>
        <position position="236"/>
    </location>
    <ligand>
        <name>dimethylallyl diphosphate</name>
        <dbReference type="ChEBI" id="CHEBI:57623"/>
    </ligand>
</feature>
<feature type="binding site" evidence="5">
    <location>
        <position position="24"/>
    </location>
    <ligand>
        <name>[4Fe-4S] cluster</name>
        <dbReference type="ChEBI" id="CHEBI:49883"/>
    </ligand>
</feature>
<dbReference type="Proteomes" id="UP001165041">
    <property type="component" value="Unassembled WGS sequence"/>
</dbReference>
<comment type="caution">
    <text evidence="6">The sequence shown here is derived from an EMBL/GenBank/DDBJ whole genome shotgun (WGS) entry which is preliminary data.</text>
</comment>
<feature type="binding site" evidence="5">
    <location>
        <position position="278"/>
    </location>
    <ligand>
        <name>isopentenyl diphosphate</name>
        <dbReference type="ChEBI" id="CHEBI:128769"/>
    </ligand>
</feature>
<name>A0A9W6V3X0_9ACTN</name>
<feature type="binding site" evidence="5">
    <location>
        <position position="53"/>
    </location>
    <ligand>
        <name>dimethylallyl diphosphate</name>
        <dbReference type="ChEBI" id="CHEBI:57623"/>
    </ligand>
</feature>
<gene>
    <name evidence="6" type="primary">ispH2</name>
    <name evidence="5" type="synonym">ispH</name>
    <name evidence="6" type="ORF">Kpho02_49470</name>
</gene>
<dbReference type="Gene3D" id="3.40.1010.20">
    <property type="entry name" value="4-hydroxy-3-methylbut-2-enyl diphosphate reductase, catalytic domain"/>
    <property type="match status" value="2"/>
</dbReference>
<comment type="catalytic activity">
    <reaction evidence="5">
        <text>dimethylallyl diphosphate + 2 oxidized [2Fe-2S]-[ferredoxin] + H2O = (2E)-4-hydroxy-3-methylbut-2-enyl diphosphate + 2 reduced [2Fe-2S]-[ferredoxin] + 2 H(+)</text>
        <dbReference type="Rhea" id="RHEA:24825"/>
        <dbReference type="Rhea" id="RHEA-COMP:10000"/>
        <dbReference type="Rhea" id="RHEA-COMP:10001"/>
        <dbReference type="ChEBI" id="CHEBI:15377"/>
        <dbReference type="ChEBI" id="CHEBI:15378"/>
        <dbReference type="ChEBI" id="CHEBI:33737"/>
        <dbReference type="ChEBI" id="CHEBI:33738"/>
        <dbReference type="ChEBI" id="CHEBI:57623"/>
        <dbReference type="ChEBI" id="CHEBI:128753"/>
        <dbReference type="EC" id="1.17.7.4"/>
    </reaction>
</comment>
<dbReference type="InterPro" id="IPR003451">
    <property type="entry name" value="LytB/IspH"/>
</dbReference>
<dbReference type="EC" id="1.17.7.4" evidence="5"/>
<dbReference type="NCBIfam" id="NF002190">
    <property type="entry name" value="PRK01045.1-4"/>
    <property type="match status" value="1"/>
</dbReference>
<comment type="pathway">
    <text evidence="5">Isoprenoid biosynthesis; isopentenyl diphosphate biosynthesis via DXP pathway; isopentenyl diphosphate from 1-deoxy-D-xylulose 5-phosphate: step 6/6.</text>
</comment>